<reference evidence="2" key="1">
    <citation type="journal article" date="2016" name="Gigascience">
        <title>De novo construction of an expanded transcriptome assembly for the western tarnished plant bug, Lygus hesperus.</title>
        <authorList>
            <person name="Tassone E.E."/>
            <person name="Geib S.M."/>
            <person name="Hall B."/>
            <person name="Fabrick J.A."/>
            <person name="Brent C.S."/>
            <person name="Hull J.J."/>
        </authorList>
    </citation>
    <scope>NUCLEOTIDE SEQUENCE</scope>
</reference>
<proteinExistence type="predicted"/>
<feature type="region of interest" description="Disordered" evidence="1">
    <location>
        <begin position="77"/>
        <end position="106"/>
    </location>
</feature>
<protein>
    <submittedName>
        <fullName evidence="2">Uncharacterized protein</fullName>
    </submittedName>
</protein>
<dbReference type="EMBL" id="GDHC01017596">
    <property type="protein sequence ID" value="JAQ01033.1"/>
    <property type="molecule type" value="Transcribed_RNA"/>
</dbReference>
<dbReference type="AlphaFoldDB" id="A0A146KX43"/>
<accession>A0A146KX43</accession>
<gene>
    <name evidence="2" type="ORF">g.47211</name>
</gene>
<evidence type="ECO:0000313" key="2">
    <source>
        <dbReference type="EMBL" id="JAQ01033.1"/>
    </source>
</evidence>
<organism evidence="2">
    <name type="scientific">Lygus hesperus</name>
    <name type="common">Western plant bug</name>
    <dbReference type="NCBI Taxonomy" id="30085"/>
    <lineage>
        <taxon>Eukaryota</taxon>
        <taxon>Metazoa</taxon>
        <taxon>Ecdysozoa</taxon>
        <taxon>Arthropoda</taxon>
        <taxon>Hexapoda</taxon>
        <taxon>Insecta</taxon>
        <taxon>Pterygota</taxon>
        <taxon>Neoptera</taxon>
        <taxon>Paraneoptera</taxon>
        <taxon>Hemiptera</taxon>
        <taxon>Heteroptera</taxon>
        <taxon>Panheteroptera</taxon>
        <taxon>Cimicomorpha</taxon>
        <taxon>Miridae</taxon>
        <taxon>Mirini</taxon>
        <taxon>Lygus</taxon>
    </lineage>
</organism>
<sequence length="299" mass="32642">MHQVVSIERFILASDGVPCDARDSKTSVEGRHTDINIVLEQRYGVKTAILPNQLDPRTRTNNRHIDTASDRKIFETSICGRQPTRGDSSTSSRNSNCAQESDSRQTMVANSCAIDNRSRTHGTTVRIVAHVPVPHQRLTSTAEGDSAPLPAVEHTQRRPGTHSAGPRCESEYAEGGQTATRVRAVPPGHGAPPHCMCVSGSCTWVAGPQGCVGVHSANRCRDTAVDAAHQQRHNLRHPPTAVAVRTKVPAYPPHTHPHTRTVHRCHQHLHLEYCHPHTAPGRFRDLARPSPLLPPHGDG</sequence>
<evidence type="ECO:0000256" key="1">
    <source>
        <dbReference type="SAM" id="MobiDB-lite"/>
    </source>
</evidence>
<name>A0A146KX43_LYGHE</name>
<feature type="region of interest" description="Disordered" evidence="1">
    <location>
        <begin position="137"/>
        <end position="177"/>
    </location>
</feature>
<feature type="compositionally biased region" description="Polar residues" evidence="1">
    <location>
        <begin position="85"/>
        <end position="106"/>
    </location>
</feature>